<name>A0A8J8SEY4_9FIRM</name>
<dbReference type="EMBL" id="CP058649">
    <property type="protein sequence ID" value="QUI20862.1"/>
    <property type="molecule type" value="Genomic_DNA"/>
</dbReference>
<dbReference type="Proteomes" id="UP000683246">
    <property type="component" value="Chromosome"/>
</dbReference>
<feature type="region of interest" description="Disordered" evidence="1">
    <location>
        <begin position="1"/>
        <end position="40"/>
    </location>
</feature>
<evidence type="ECO:0000256" key="1">
    <source>
        <dbReference type="SAM" id="MobiDB-lite"/>
    </source>
</evidence>
<feature type="compositionally biased region" description="Basic residues" evidence="1">
    <location>
        <begin position="15"/>
        <end position="25"/>
    </location>
</feature>
<evidence type="ECO:0000313" key="3">
    <source>
        <dbReference type="Proteomes" id="UP000683246"/>
    </source>
</evidence>
<reference evidence="2" key="1">
    <citation type="submission" date="2020-07" db="EMBL/GenBank/DDBJ databases">
        <title>Vallitalea pronyensis genome.</title>
        <authorList>
            <person name="Postec A."/>
        </authorList>
    </citation>
    <scope>NUCLEOTIDE SEQUENCE</scope>
    <source>
        <strain evidence="2">FatNI3</strain>
    </source>
</reference>
<sequence>MPKKERVKELDKEQRIKKHGAKLKGKARENRIMEKPKNRRPYKYQWTKNIDDEEYDG</sequence>
<gene>
    <name evidence="2" type="ORF">HZI73_00410</name>
</gene>
<feature type="compositionally biased region" description="Basic and acidic residues" evidence="1">
    <location>
        <begin position="1"/>
        <end position="14"/>
    </location>
</feature>
<evidence type="ECO:0000313" key="2">
    <source>
        <dbReference type="EMBL" id="QUI20862.1"/>
    </source>
</evidence>
<dbReference type="KEGG" id="vpy:HZI73_00410"/>
<dbReference type="AlphaFoldDB" id="A0A8J8SEY4"/>
<organism evidence="2 3">
    <name type="scientific">Vallitalea pronyensis</name>
    <dbReference type="NCBI Taxonomy" id="1348613"/>
    <lineage>
        <taxon>Bacteria</taxon>
        <taxon>Bacillati</taxon>
        <taxon>Bacillota</taxon>
        <taxon>Clostridia</taxon>
        <taxon>Lachnospirales</taxon>
        <taxon>Vallitaleaceae</taxon>
        <taxon>Vallitalea</taxon>
    </lineage>
</organism>
<keyword evidence="3" id="KW-1185">Reference proteome</keyword>
<protein>
    <submittedName>
        <fullName evidence="2">Uncharacterized protein</fullName>
    </submittedName>
</protein>
<accession>A0A8J8SEY4</accession>
<proteinExistence type="predicted"/>
<feature type="compositionally biased region" description="Basic and acidic residues" evidence="1">
    <location>
        <begin position="26"/>
        <end position="36"/>
    </location>
</feature>
<dbReference type="RefSeq" id="WP_212696320.1">
    <property type="nucleotide sequence ID" value="NZ_CP058649.1"/>
</dbReference>